<organism evidence="2 3">
    <name type="scientific">Alistipes timonensis JC136</name>
    <dbReference type="NCBI Taxonomy" id="1033731"/>
    <lineage>
        <taxon>Bacteria</taxon>
        <taxon>Pseudomonadati</taxon>
        <taxon>Bacteroidota</taxon>
        <taxon>Bacteroidia</taxon>
        <taxon>Bacteroidales</taxon>
        <taxon>Rikenellaceae</taxon>
        <taxon>Alistipes</taxon>
    </lineage>
</organism>
<dbReference type="Proteomes" id="UP000183253">
    <property type="component" value="Unassembled WGS sequence"/>
</dbReference>
<sequence length="405" mass="46683">MLCAALCLAFTALAGDKMKLDLKITNDPKESMFYFNGTGTGTLDYEGRQLTAEIDLDFEHPVDGRYGALTLCDQQHQAVARYAITGVSHLSDAVSKRVTVKGIDGTCGSVEANLDFHRDRDRNYSLLFAPGTIPYFKPMSRLTFDSQLRIAPRVKSAEELEQEAQVRKITEERQARGQAEASRRASRREARDTVGALAGLATLLFAVWMAPRAMRRRRLPHLLLFTALGLLSTVPPFVLLPVLPAYFWWYYNLYNENYGALHLDQTFLRIFYWSCGILGFVFYGVFGTVAIVYAVVWFIAGYVAHLLIFFPHTERARCPHCNYYGPNEIMSRELIDEHIHRTVTRRLEHSHTEERSDRIIEWYKEKYNVRIEADQRFRDFRRCGHCGEIFITTFLRIKTLSDKDY</sequence>
<feature type="transmembrane region" description="Helical" evidence="1">
    <location>
        <begin position="270"/>
        <end position="300"/>
    </location>
</feature>
<feature type="transmembrane region" description="Helical" evidence="1">
    <location>
        <begin position="193"/>
        <end position="210"/>
    </location>
</feature>
<reference evidence="2 3" key="1">
    <citation type="submission" date="2016-10" db="EMBL/GenBank/DDBJ databases">
        <authorList>
            <person name="de Groot N.N."/>
        </authorList>
    </citation>
    <scope>NUCLEOTIDE SEQUENCE [LARGE SCALE GENOMIC DNA]</scope>
    <source>
        <strain evidence="2 3">DSM 25383</strain>
    </source>
</reference>
<dbReference type="EMBL" id="FNRI01000008">
    <property type="protein sequence ID" value="SEA88051.1"/>
    <property type="molecule type" value="Genomic_DNA"/>
</dbReference>
<dbReference type="AlphaFoldDB" id="A0A1H4ESN2"/>
<keyword evidence="3" id="KW-1185">Reference proteome</keyword>
<proteinExistence type="predicted"/>
<evidence type="ECO:0000256" key="1">
    <source>
        <dbReference type="SAM" id="Phobius"/>
    </source>
</evidence>
<evidence type="ECO:0000313" key="2">
    <source>
        <dbReference type="EMBL" id="SEA88051.1"/>
    </source>
</evidence>
<evidence type="ECO:0000313" key="3">
    <source>
        <dbReference type="Proteomes" id="UP000183253"/>
    </source>
</evidence>
<dbReference type="STRING" id="1033731.SAMN05444145_10861"/>
<keyword evidence="1" id="KW-0472">Membrane</keyword>
<keyword evidence="1" id="KW-1133">Transmembrane helix</keyword>
<name>A0A1H4ESN2_9BACT</name>
<feature type="transmembrane region" description="Helical" evidence="1">
    <location>
        <begin position="222"/>
        <end position="250"/>
    </location>
</feature>
<protein>
    <submittedName>
        <fullName evidence="2">Uncharacterized protein</fullName>
    </submittedName>
</protein>
<keyword evidence="1" id="KW-0812">Transmembrane</keyword>
<accession>A0A1H4ESN2</accession>
<gene>
    <name evidence="2" type="ORF">SAMN05444145_10861</name>
</gene>